<dbReference type="Proteomes" id="UP000184423">
    <property type="component" value="Unassembled WGS sequence"/>
</dbReference>
<keyword evidence="2" id="KW-0808">Transferase</keyword>
<dbReference type="EMBL" id="FQVG01000005">
    <property type="protein sequence ID" value="SHE48049.1"/>
    <property type="molecule type" value="Genomic_DNA"/>
</dbReference>
<dbReference type="AlphaFoldDB" id="A0A1M4TU88"/>
<reference evidence="3" key="1">
    <citation type="submission" date="2016-11" db="EMBL/GenBank/DDBJ databases">
        <authorList>
            <person name="Varghese N."/>
            <person name="Submissions S."/>
        </authorList>
    </citation>
    <scope>NUCLEOTIDE SEQUENCE [LARGE SCALE GENOMIC DNA]</scope>
    <source>
        <strain evidence="3">DSM 10124</strain>
    </source>
</reference>
<sequence length="301" mass="34683">MIIGIPNGLLNIKYRDAIQEFLNTIGFTTVVSPKTNKEILDLGVLNCVDEACLPVKIFHGHVEYLRDRCDIVLVPRIMKLNKNEFICPKFCGLPEMVKYSLDIKNIICPTITAYNEKTLRNSLYNFSKTFRVDKEKFKRAYKGFKSNIYKYNKTSISNPNLRVLLLGHPYLIYDDFINMNLAKKLHQNGVEVFTEDNIEPYDYTYRLIKKPFWTFLRSTYNCAISLVETGKIDGIIYISSFGCGIDSFSIDLIKKDIGSFPYLVLKIDEHTGEAGIDTRIEAFIDLLKRRSKNEYNISSLG</sequence>
<dbReference type="InterPro" id="IPR018709">
    <property type="entry name" value="CoA_activase_DUF2229"/>
</dbReference>
<evidence type="ECO:0000313" key="2">
    <source>
        <dbReference type="EMBL" id="SHE48049.1"/>
    </source>
</evidence>
<organism evidence="2 3">
    <name type="scientific">Caloramator proteoclasticus DSM 10124</name>
    <dbReference type="NCBI Taxonomy" id="1121262"/>
    <lineage>
        <taxon>Bacteria</taxon>
        <taxon>Bacillati</taxon>
        <taxon>Bacillota</taxon>
        <taxon>Clostridia</taxon>
        <taxon>Eubacteriales</taxon>
        <taxon>Clostridiaceae</taxon>
        <taxon>Caloramator</taxon>
    </lineage>
</organism>
<accession>A0A1M4TU88</accession>
<name>A0A1M4TU88_9CLOT</name>
<evidence type="ECO:0000259" key="1">
    <source>
        <dbReference type="Pfam" id="PF09989"/>
    </source>
</evidence>
<keyword evidence="3" id="KW-1185">Reference proteome</keyword>
<dbReference type="RefSeq" id="WP_027307788.1">
    <property type="nucleotide sequence ID" value="NZ_FQVG01000005.1"/>
</dbReference>
<proteinExistence type="predicted"/>
<dbReference type="GO" id="GO:0016301">
    <property type="term" value="F:kinase activity"/>
    <property type="evidence" value="ECO:0007669"/>
    <property type="project" value="UniProtKB-KW"/>
</dbReference>
<gene>
    <name evidence="2" type="ORF">SAMN02746091_00481</name>
</gene>
<keyword evidence="2" id="KW-0418">Kinase</keyword>
<dbReference type="Gene3D" id="3.40.50.11900">
    <property type="match status" value="1"/>
</dbReference>
<evidence type="ECO:0000313" key="3">
    <source>
        <dbReference type="Proteomes" id="UP000184423"/>
    </source>
</evidence>
<dbReference type="PANTHER" id="PTHR32329:SF2">
    <property type="entry name" value="BIFUNCTIONAL PROTEIN [INCLUDES 2-HYDROXYACYL-COA DEHYDRATASE (N-TER) AND ITS ACTIVATOR DOMAIN (C_TERM)"/>
    <property type="match status" value="1"/>
</dbReference>
<feature type="domain" description="DUF2229" evidence="1">
    <location>
        <begin position="3"/>
        <end position="198"/>
    </location>
</feature>
<dbReference type="InterPro" id="IPR051805">
    <property type="entry name" value="Dehydratase_Activator_Redct"/>
</dbReference>
<dbReference type="Pfam" id="PF09989">
    <property type="entry name" value="DUF2229"/>
    <property type="match status" value="1"/>
</dbReference>
<dbReference type="PANTHER" id="PTHR32329">
    <property type="entry name" value="BIFUNCTIONAL PROTEIN [INCLUDES 2-HYDROXYACYL-COA DEHYDRATASE (N-TER) AND ITS ACTIVATOR DOMAIN (C_TERM)-RELATED"/>
    <property type="match status" value="1"/>
</dbReference>
<protein>
    <submittedName>
        <fullName evidence="2">Predicted nucleotide-binding protein, sugar kinase/HSP70/actin superfamily</fullName>
    </submittedName>
</protein>